<dbReference type="NCBIfam" id="TIGR01845">
    <property type="entry name" value="outer_NodT"/>
    <property type="match status" value="1"/>
</dbReference>
<protein>
    <submittedName>
        <fullName evidence="3">Efflux transporter outer membrane subunit</fullName>
    </submittedName>
</protein>
<dbReference type="PANTHER" id="PTHR30203:SF33">
    <property type="entry name" value="BLR4455 PROTEIN"/>
    <property type="match status" value="1"/>
</dbReference>
<name>A0AAW4Z545_BACT4</name>
<dbReference type="GO" id="GO:0005886">
    <property type="term" value="C:plasma membrane"/>
    <property type="evidence" value="ECO:0007669"/>
    <property type="project" value="UniProtKB-SubCell"/>
</dbReference>
<dbReference type="EMBL" id="JAHYQA010000001">
    <property type="protein sequence ID" value="MCE9236001.1"/>
    <property type="molecule type" value="Genomic_DNA"/>
</dbReference>
<dbReference type="PANTHER" id="PTHR30203">
    <property type="entry name" value="OUTER MEMBRANE CATION EFFLUX PROTEIN"/>
    <property type="match status" value="1"/>
</dbReference>
<evidence type="ECO:0000256" key="2">
    <source>
        <dbReference type="RuleBase" id="RU362097"/>
    </source>
</evidence>
<dbReference type="InterPro" id="IPR003423">
    <property type="entry name" value="OMP_efflux"/>
</dbReference>
<gene>
    <name evidence="3" type="ORF">K0H07_02360</name>
</gene>
<keyword evidence="2" id="KW-0812">Transmembrane</keyword>
<dbReference type="Gene3D" id="2.20.200.10">
    <property type="entry name" value="Outer membrane efflux proteins (OEP)"/>
    <property type="match status" value="1"/>
</dbReference>
<evidence type="ECO:0000313" key="3">
    <source>
        <dbReference type="EMBL" id="MCE9236001.1"/>
    </source>
</evidence>
<sequence length="463" mass="50998">MKKTVIYIILSGWMLAGCGTYSRYHRPDLSTENLYRDMPADIDTMTIASLSWREMFTDPKLQSLIETGLERNADLNVARLRVEAAEAVLMTARLSYLPSLGLTAEGNANKHDGATAKTYNVGASASWELDIFGKLTAAKRGAAAALQGSRAYRQAVQTQLVATIADSYYTLAMLDAQMTISNRTLENWRTTVRTLEALKKVGKSNEAGVLQAKANVMRLEASLLSIRKSISETENALSAILAMPSHSIGRSDLAEAAFPDTVSIGVPLQLLSNRPDVRQAEMELAQAFYATNAARAAFYPNITLSGILGWTNNGGGVIVNPGQWLLNAIGSLTQPLFNRGVNIANLKIAKSRQEEAKLLFRQSLLNAGKEVNDALTAWQTAKSQIEINARQVETLCDAVRKTESLMRHSNTTYLEVLTAKQSLLEAEVQQLQTRFERIQSIIKLYHAFNTSENFYRKESGQIL</sequence>
<dbReference type="Pfam" id="PF02321">
    <property type="entry name" value="OEP"/>
    <property type="match status" value="2"/>
</dbReference>
<keyword evidence="2" id="KW-1134">Transmembrane beta strand</keyword>
<comment type="subcellular location">
    <subcellularLocation>
        <location evidence="2">Cell membrane</location>
        <topology evidence="2">Lipid-anchor</topology>
    </subcellularLocation>
</comment>
<keyword evidence="2" id="KW-0472">Membrane</keyword>
<dbReference type="Gene3D" id="1.20.1600.10">
    <property type="entry name" value="Outer membrane efflux proteins (OEP)"/>
    <property type="match status" value="1"/>
</dbReference>
<proteinExistence type="inferred from homology"/>
<evidence type="ECO:0000313" key="4">
    <source>
        <dbReference type="Proteomes" id="UP001200544"/>
    </source>
</evidence>
<dbReference type="PROSITE" id="PS51257">
    <property type="entry name" value="PROKAR_LIPOPROTEIN"/>
    <property type="match status" value="1"/>
</dbReference>
<dbReference type="AlphaFoldDB" id="A0AAW4Z545"/>
<dbReference type="InterPro" id="IPR010131">
    <property type="entry name" value="MdtP/NodT-like"/>
</dbReference>
<keyword evidence="2" id="KW-0449">Lipoprotein</keyword>
<comment type="caution">
    <text evidence="3">The sequence shown here is derived from an EMBL/GenBank/DDBJ whole genome shotgun (WGS) entry which is preliminary data.</text>
</comment>
<accession>A0AAW4Z545</accession>
<reference evidence="3" key="1">
    <citation type="submission" date="2021-07" db="EMBL/GenBank/DDBJ databases">
        <title>Comparative genomics of Bacteroides fragilis group isolates reveals species-dependent resistance mechanisms and validates clinical tools for resistance prediction.</title>
        <authorList>
            <person name="Wallace M.J."/>
            <person name="Jean S."/>
            <person name="Wallace M.A."/>
            <person name="Carey-Ann B.D."/>
            <person name="Dantas G."/>
        </authorList>
    </citation>
    <scope>NUCLEOTIDE SEQUENCE</scope>
    <source>
        <strain evidence="3">BJH_160</strain>
    </source>
</reference>
<organism evidence="3 4">
    <name type="scientific">Bacteroides thetaiotaomicron</name>
    <dbReference type="NCBI Taxonomy" id="818"/>
    <lineage>
        <taxon>Bacteria</taxon>
        <taxon>Pseudomonadati</taxon>
        <taxon>Bacteroidota</taxon>
        <taxon>Bacteroidia</taxon>
        <taxon>Bacteroidales</taxon>
        <taxon>Bacteroidaceae</taxon>
        <taxon>Bacteroides</taxon>
    </lineage>
</organism>
<keyword evidence="2" id="KW-0564">Palmitate</keyword>
<dbReference type="SUPFAM" id="SSF56954">
    <property type="entry name" value="Outer membrane efflux proteins (OEP)"/>
    <property type="match status" value="1"/>
</dbReference>
<dbReference type="GO" id="GO:0015562">
    <property type="term" value="F:efflux transmembrane transporter activity"/>
    <property type="evidence" value="ECO:0007669"/>
    <property type="project" value="InterPro"/>
</dbReference>
<evidence type="ECO:0000256" key="1">
    <source>
        <dbReference type="ARBA" id="ARBA00007613"/>
    </source>
</evidence>
<dbReference type="Proteomes" id="UP001200544">
    <property type="component" value="Unassembled WGS sequence"/>
</dbReference>
<dbReference type="RefSeq" id="WP_234128424.1">
    <property type="nucleotide sequence ID" value="NZ_JAHYQA010000001.1"/>
</dbReference>
<comment type="similarity">
    <text evidence="1 2">Belongs to the outer membrane factor (OMF) (TC 1.B.17) family.</text>
</comment>